<feature type="compositionally biased region" description="Gly residues" evidence="1">
    <location>
        <begin position="35"/>
        <end position="51"/>
    </location>
</feature>
<feature type="compositionally biased region" description="Polar residues" evidence="1">
    <location>
        <begin position="513"/>
        <end position="530"/>
    </location>
</feature>
<evidence type="ECO:0000313" key="3">
    <source>
        <dbReference type="Proteomes" id="UP001497522"/>
    </source>
</evidence>
<organism evidence="2 3">
    <name type="scientific">Sphagnum jensenii</name>
    <dbReference type="NCBI Taxonomy" id="128206"/>
    <lineage>
        <taxon>Eukaryota</taxon>
        <taxon>Viridiplantae</taxon>
        <taxon>Streptophyta</taxon>
        <taxon>Embryophyta</taxon>
        <taxon>Bryophyta</taxon>
        <taxon>Sphagnophytina</taxon>
        <taxon>Sphagnopsida</taxon>
        <taxon>Sphagnales</taxon>
        <taxon>Sphagnaceae</taxon>
        <taxon>Sphagnum</taxon>
    </lineage>
</organism>
<feature type="compositionally biased region" description="Basic and acidic residues" evidence="1">
    <location>
        <begin position="19"/>
        <end position="30"/>
    </location>
</feature>
<sequence length="703" mass="76059">MPLQASTTGVLAPPQLGRDSYKQESVEKRTYCSCRGGGSGSGKGGGGGDFLGGSFDAGSGDSLYPNWVPESENQQEDVESSFQLSRATSPPLTDMRNQMFLASLSSAAGEAMDGEAPFADFMRGRRPKGTGIREETESLTRNMNPDGASVAAQMPLRASRESSWTHDSSSFLAPANTSGFSRTSNQDGKSRGKDRERETLVAEAAALVLQILQEKSGDDAFAKRSETGVLRRLQREAFADTLRFRERLDKLEHFIGLSHSKTQFVGGSRGALQTHLKGEVIAGGAFVLMEDSCSQYAEAAIGQAGLQTGLDVKFSFETLFRTSDVLVTQCSAGHAVGDGSLAARPISVTKIVYSAHLTDQVRVTVSPIGAQANDMTEIVNTLQGEALTKVSRGGPELYNHCNGPALGASLKGNYALLSISQYLSHWGSGSALSCNSSCLNRPFCLSTLAQLMFEPWENSVFSLSVLNRFWPNGQLPSFMGLHWRDMGPFVLSKTWHAHEQQQPIADSLPQQPPLANSVSRQSFTNSPMFDSPVPKQNSIDRWLGLSGRAIWEDETCAEVESSRLPCAKSFGTTMQSVAFAGKIDVSTNVSLGGWAQVERADWFQKPEKDMQWGISLSRSIGESVDWGLCVGGLKMESWSIDRSEDSIVSGEGITGEGPRMQLQLEAFMKLRCGHGLTLQPGVVCLLNKHSQTPAFILRSSWTL</sequence>
<dbReference type="PANTHER" id="PTHR35097">
    <property type="entry name" value="GDSL ESTERASE/LIPASE"/>
    <property type="match status" value="1"/>
</dbReference>
<keyword evidence="3" id="KW-1185">Reference proteome</keyword>
<feature type="region of interest" description="Disordered" evidence="1">
    <location>
        <begin position="1"/>
        <end position="78"/>
    </location>
</feature>
<name>A0ABP1AUR7_9BRYO</name>
<feature type="compositionally biased region" description="Low complexity" evidence="1">
    <location>
        <begin position="52"/>
        <end position="62"/>
    </location>
</feature>
<dbReference type="PANTHER" id="PTHR35097:SF1">
    <property type="entry name" value="GDSL ESTERASE_LIPASE"/>
    <property type="match status" value="1"/>
</dbReference>
<feature type="compositionally biased region" description="Polar residues" evidence="1">
    <location>
        <begin position="165"/>
        <end position="187"/>
    </location>
</feature>
<evidence type="ECO:0000256" key="1">
    <source>
        <dbReference type="SAM" id="MobiDB-lite"/>
    </source>
</evidence>
<feature type="region of interest" description="Disordered" evidence="1">
    <location>
        <begin position="501"/>
        <end position="530"/>
    </location>
</feature>
<reference evidence="2" key="1">
    <citation type="submission" date="2024-03" db="EMBL/GenBank/DDBJ databases">
        <authorList>
            <consortium name="ELIXIR-Norway"/>
            <consortium name="Elixir Norway"/>
        </authorList>
    </citation>
    <scope>NUCLEOTIDE SEQUENCE</scope>
</reference>
<dbReference type="EMBL" id="OZ023717">
    <property type="protein sequence ID" value="CAK9866251.1"/>
    <property type="molecule type" value="Genomic_DNA"/>
</dbReference>
<protein>
    <submittedName>
        <fullName evidence="2">Uncharacterized protein</fullName>
    </submittedName>
</protein>
<accession>A0ABP1AUR7</accession>
<gene>
    <name evidence="2" type="ORF">CSSPJE1EN2_LOCUS9246</name>
</gene>
<proteinExistence type="predicted"/>
<feature type="region of interest" description="Disordered" evidence="1">
    <location>
        <begin position="162"/>
        <end position="196"/>
    </location>
</feature>
<evidence type="ECO:0000313" key="2">
    <source>
        <dbReference type="EMBL" id="CAK9866251.1"/>
    </source>
</evidence>
<dbReference type="Proteomes" id="UP001497522">
    <property type="component" value="Chromosome 16"/>
</dbReference>